<dbReference type="InterPro" id="IPR036779">
    <property type="entry name" value="LysM_dom_sf"/>
</dbReference>
<dbReference type="PANTHER" id="PTHR34700:SF4">
    <property type="entry name" value="PHAGE-LIKE ELEMENT PBSX PROTEIN XKDP"/>
    <property type="match status" value="1"/>
</dbReference>
<dbReference type="InterPro" id="IPR052196">
    <property type="entry name" value="Bact_Kbp"/>
</dbReference>
<feature type="transmembrane region" description="Helical" evidence="1">
    <location>
        <begin position="7"/>
        <end position="25"/>
    </location>
</feature>
<reference evidence="3" key="1">
    <citation type="submission" date="2018-06" db="EMBL/GenBank/DDBJ databases">
        <authorList>
            <person name="Zhirakovskaya E."/>
        </authorList>
    </citation>
    <scope>NUCLEOTIDE SEQUENCE</scope>
</reference>
<dbReference type="CDD" id="cd00118">
    <property type="entry name" value="LysM"/>
    <property type="match status" value="1"/>
</dbReference>
<keyword evidence="1" id="KW-0812">Transmembrane</keyword>
<name>A0A3B0RLN2_9ZZZZ</name>
<organism evidence="3">
    <name type="scientific">hydrothermal vent metagenome</name>
    <dbReference type="NCBI Taxonomy" id="652676"/>
    <lineage>
        <taxon>unclassified sequences</taxon>
        <taxon>metagenomes</taxon>
        <taxon>ecological metagenomes</taxon>
    </lineage>
</organism>
<keyword evidence="1" id="KW-1133">Transmembrane helix</keyword>
<gene>
    <name evidence="3" type="ORF">MNBD_ALPHA06-1726</name>
</gene>
<dbReference type="Gene3D" id="2.60.40.10">
    <property type="entry name" value="Immunoglobulins"/>
    <property type="match status" value="2"/>
</dbReference>
<accession>A0A3B0RLN2</accession>
<dbReference type="Gene3D" id="3.10.350.10">
    <property type="entry name" value="LysM domain"/>
    <property type="match status" value="1"/>
</dbReference>
<dbReference type="InterPro" id="IPR018392">
    <property type="entry name" value="LysM"/>
</dbReference>
<dbReference type="PROSITE" id="PS51782">
    <property type="entry name" value="LYSM"/>
    <property type="match status" value="1"/>
</dbReference>
<feature type="domain" description="LysM" evidence="2">
    <location>
        <begin position="263"/>
        <end position="312"/>
    </location>
</feature>
<dbReference type="PANTHER" id="PTHR34700">
    <property type="entry name" value="POTASSIUM BINDING PROTEIN KBP"/>
    <property type="match status" value="1"/>
</dbReference>
<proteinExistence type="predicted"/>
<dbReference type="SUPFAM" id="SSF54106">
    <property type="entry name" value="LysM domain"/>
    <property type="match status" value="1"/>
</dbReference>
<evidence type="ECO:0000259" key="2">
    <source>
        <dbReference type="PROSITE" id="PS51782"/>
    </source>
</evidence>
<protein>
    <recommendedName>
        <fullName evidence="2">LysM domain-containing protein</fullName>
    </recommendedName>
</protein>
<evidence type="ECO:0000313" key="3">
    <source>
        <dbReference type="EMBL" id="VAV92849.1"/>
    </source>
</evidence>
<sequence length="324" mass="34252">MSTLRGFIIAATVTSVAAITVLLVLPSSNTPKPVPNPVGPATISVQEQVVRSAPAFDIVRIDVSGTAVVAGTAEPGAKVTLMSNEQSLATAIAGSDGAWSMVITEPLPVGDMELYLIAKTTGGQDIRSKHVVVVSIPENRERLPLVVLGAPGGASRVLQDPDQHLRSGDLTLETIDYDREGGVIFAGQAKPGLTVRVLHDGKEVGETRADENGRWSMTSQVPLAVGLHELQIDQVENTGRVSAVLALPFERADPALAADVAPGSVIVQPGASLWRIARKLYGQGTQYTLIYSANQEHIRDPNLIYPGQVFAIPAEQAKNPEKAK</sequence>
<evidence type="ECO:0000256" key="1">
    <source>
        <dbReference type="SAM" id="Phobius"/>
    </source>
</evidence>
<dbReference type="Pfam" id="PF01476">
    <property type="entry name" value="LysM"/>
    <property type="match status" value="1"/>
</dbReference>
<dbReference type="SMART" id="SM00257">
    <property type="entry name" value="LysM"/>
    <property type="match status" value="1"/>
</dbReference>
<dbReference type="EMBL" id="UOEE01000154">
    <property type="protein sequence ID" value="VAV92849.1"/>
    <property type="molecule type" value="Genomic_DNA"/>
</dbReference>
<keyword evidence="1" id="KW-0472">Membrane</keyword>
<dbReference type="InterPro" id="IPR013783">
    <property type="entry name" value="Ig-like_fold"/>
</dbReference>
<dbReference type="AlphaFoldDB" id="A0A3B0RLN2"/>